<evidence type="ECO:0000313" key="1">
    <source>
        <dbReference type="EMBL" id="MDQ9070829.1"/>
    </source>
</evidence>
<sequence length="62" mass="7505">MFLVHQEKYIDIDKIESFVAHPNRDRHLYITMDSGITHKLYFENQNELLQVITKIQDSRDKK</sequence>
<accession>A0AAW8JEI0</accession>
<dbReference type="Proteomes" id="UP001243195">
    <property type="component" value="Unassembled WGS sequence"/>
</dbReference>
<name>A0AAW8JEI0_9GAMM</name>
<dbReference type="RefSeq" id="WP_004854916.1">
    <property type="nucleotide sequence ID" value="NZ_BBLI01000002.1"/>
</dbReference>
<dbReference type="EMBL" id="JAVIDA010000005">
    <property type="protein sequence ID" value="MDQ9070829.1"/>
    <property type="molecule type" value="Genomic_DNA"/>
</dbReference>
<proteinExistence type="predicted"/>
<organism evidence="1 2">
    <name type="scientific">Acinetobacter gerneri</name>
    <dbReference type="NCBI Taxonomy" id="202952"/>
    <lineage>
        <taxon>Bacteria</taxon>
        <taxon>Pseudomonadati</taxon>
        <taxon>Pseudomonadota</taxon>
        <taxon>Gammaproteobacteria</taxon>
        <taxon>Moraxellales</taxon>
        <taxon>Moraxellaceae</taxon>
        <taxon>Acinetobacter</taxon>
    </lineage>
</organism>
<gene>
    <name evidence="1" type="ORF">RFH51_05060</name>
</gene>
<dbReference type="AlphaFoldDB" id="A0AAW8JEI0"/>
<evidence type="ECO:0000313" key="2">
    <source>
        <dbReference type="Proteomes" id="UP001243195"/>
    </source>
</evidence>
<dbReference type="GeneID" id="84207869"/>
<reference evidence="1" key="1">
    <citation type="submission" date="2023-08" db="EMBL/GenBank/DDBJ databases">
        <title>Emergence of clinically-relevant ST2 carbapenem-resistant Acinetobacter baumannii strains in hospital sewages in Zhejiang, East of China.</title>
        <authorList>
            <person name="Kaichao C."/>
            <person name="Zhang R."/>
        </authorList>
    </citation>
    <scope>NUCLEOTIDE SEQUENCE</scope>
    <source>
        <strain evidence="1">M-SY-60</strain>
    </source>
</reference>
<comment type="caution">
    <text evidence="1">The sequence shown here is derived from an EMBL/GenBank/DDBJ whole genome shotgun (WGS) entry which is preliminary data.</text>
</comment>
<protein>
    <submittedName>
        <fullName evidence="1">Uncharacterized protein</fullName>
    </submittedName>
</protein>